<evidence type="ECO:0000256" key="1">
    <source>
        <dbReference type="SAM" id="Phobius"/>
    </source>
</evidence>
<keyword evidence="1" id="KW-1133">Transmembrane helix</keyword>
<organism evidence="2 3">
    <name type="scientific">Microbacterium caowuchunii</name>
    <dbReference type="NCBI Taxonomy" id="2614638"/>
    <lineage>
        <taxon>Bacteria</taxon>
        <taxon>Bacillati</taxon>
        <taxon>Actinomycetota</taxon>
        <taxon>Actinomycetes</taxon>
        <taxon>Micrococcales</taxon>
        <taxon>Microbacteriaceae</taxon>
        <taxon>Microbacterium</taxon>
    </lineage>
</organism>
<evidence type="ECO:0008006" key="4">
    <source>
        <dbReference type="Google" id="ProtNLM"/>
    </source>
</evidence>
<keyword evidence="3" id="KW-1185">Reference proteome</keyword>
<feature type="transmembrane region" description="Helical" evidence="1">
    <location>
        <begin position="162"/>
        <end position="185"/>
    </location>
</feature>
<feature type="transmembrane region" description="Helical" evidence="1">
    <location>
        <begin position="92"/>
        <end position="115"/>
    </location>
</feature>
<dbReference type="RefSeq" id="WP_150893550.1">
    <property type="nucleotide sequence ID" value="NZ_VYUY01000012.1"/>
</dbReference>
<keyword evidence="1" id="KW-0472">Membrane</keyword>
<evidence type="ECO:0000313" key="2">
    <source>
        <dbReference type="EMBL" id="KAA9133002.1"/>
    </source>
</evidence>
<proteinExistence type="predicted"/>
<reference evidence="3" key="1">
    <citation type="submission" date="2019-09" db="EMBL/GenBank/DDBJ databases">
        <title>Mumia zhuanghuii sp. nov. isolated from the intestinal contents of plateau pika (Ochotona curzoniae) in the Qinghai-Tibet plateau of China.</title>
        <authorList>
            <person name="Tian Z."/>
        </authorList>
    </citation>
    <scope>NUCLEOTIDE SEQUENCE [LARGE SCALE GENOMIC DNA]</scope>
    <source>
        <strain evidence="3">L-033</strain>
    </source>
</reference>
<feature type="transmembrane region" description="Helical" evidence="1">
    <location>
        <begin position="20"/>
        <end position="39"/>
    </location>
</feature>
<gene>
    <name evidence="2" type="ORF">F6B40_09910</name>
</gene>
<dbReference type="Proteomes" id="UP000326838">
    <property type="component" value="Unassembled WGS sequence"/>
</dbReference>
<feature type="transmembrane region" description="Helical" evidence="1">
    <location>
        <begin position="197"/>
        <end position="217"/>
    </location>
</feature>
<evidence type="ECO:0000313" key="3">
    <source>
        <dbReference type="Proteomes" id="UP000326838"/>
    </source>
</evidence>
<comment type="caution">
    <text evidence="2">The sequence shown here is derived from an EMBL/GenBank/DDBJ whole genome shotgun (WGS) entry which is preliminary data.</text>
</comment>
<sequence length="238" mass="24682">MTTAVTSTDRHRKPLLIPTVTKQCWGFMIGSAFFALASAPGLSEALGSSGANLLCFIGAWFFTAAGLIQLFLSGAISVPVSYAPGRMVRAEWLAAATQSFGTILFNVSTTSALYARSVSTEERWVWNPDAGGSVAFLVSGVFVLVAYSHVAKGWDPGKRSWWSGVINFIGCVAFGVSAVGAFILSSGDVVSGSIANAGTFIGAICFLLASLIVLPAWDRANRGGAPTRTADAAGTVAS</sequence>
<keyword evidence="1" id="KW-0812">Transmembrane</keyword>
<dbReference type="EMBL" id="VYUY01000012">
    <property type="protein sequence ID" value="KAA9133002.1"/>
    <property type="molecule type" value="Genomic_DNA"/>
</dbReference>
<protein>
    <recommendedName>
        <fullName evidence="4">YrhK domain-containing protein</fullName>
    </recommendedName>
</protein>
<feature type="transmembrane region" description="Helical" evidence="1">
    <location>
        <begin position="130"/>
        <end position="150"/>
    </location>
</feature>
<dbReference type="AlphaFoldDB" id="A0A5N0TDA5"/>
<feature type="transmembrane region" description="Helical" evidence="1">
    <location>
        <begin position="51"/>
        <end position="72"/>
    </location>
</feature>
<name>A0A5N0TDA5_9MICO</name>
<accession>A0A5N0TDA5</accession>